<evidence type="ECO:0000313" key="8">
    <source>
        <dbReference type="EMBL" id="VVD06143.1"/>
    </source>
</evidence>
<sequence length="238" mass="27459">MFSHHNNELRKSKNGKYLTSVSVINLLNYVKASRQSLDICMYIITNTDVTNTIIKQHLRGVKVRIIIDADMAFSTGSTIRKLEKHGIDVRWMKSTNLMHHKFCLIDSLQNNQVTPFVIIGSLNWTNQALHGNWENVTVTSQSEIVEKYKIEFERLWVEFKPIVSVRNLVGHSWIFSSLYLFNAINDFVSLISKCLLVALWVVSRWNTEQCQDGNRTGGRHFELAYTVKNACTLSYELT</sequence>
<evidence type="ECO:0000256" key="1">
    <source>
        <dbReference type="ARBA" id="ARBA00022801"/>
    </source>
</evidence>
<evidence type="ECO:0000259" key="7">
    <source>
        <dbReference type="PROSITE" id="PS50035"/>
    </source>
</evidence>
<dbReference type="Pfam" id="PF13091">
    <property type="entry name" value="PLDc_2"/>
    <property type="match status" value="1"/>
</dbReference>
<keyword evidence="3" id="KW-0443">Lipid metabolism</keyword>
<feature type="domain" description="PLD phosphodiesterase" evidence="7">
    <location>
        <begin position="94"/>
        <end position="128"/>
    </location>
</feature>
<dbReference type="Proteomes" id="UP000324832">
    <property type="component" value="Unassembled WGS sequence"/>
</dbReference>
<dbReference type="InterPro" id="IPR025202">
    <property type="entry name" value="PLD-like_dom"/>
</dbReference>
<evidence type="ECO:0000256" key="4">
    <source>
        <dbReference type="ARBA" id="ARBA00038012"/>
    </source>
</evidence>
<protein>
    <recommendedName>
        <fullName evidence="5">Mitochondrial cardiolipin hydrolase</fullName>
    </recommendedName>
    <alternativeName>
        <fullName evidence="6">Mitochondrial phospholipase</fullName>
    </alternativeName>
</protein>
<evidence type="ECO:0000256" key="5">
    <source>
        <dbReference type="ARBA" id="ARBA00040549"/>
    </source>
</evidence>
<dbReference type="Gene3D" id="3.30.870.10">
    <property type="entry name" value="Endonuclease Chain A"/>
    <property type="match status" value="1"/>
</dbReference>
<keyword evidence="9" id="KW-1185">Reference proteome</keyword>
<dbReference type="GO" id="GO:0034587">
    <property type="term" value="P:piRNA processing"/>
    <property type="evidence" value="ECO:0007669"/>
    <property type="project" value="TreeGrafter"/>
</dbReference>
<dbReference type="InterPro" id="IPR001736">
    <property type="entry name" value="PLipase_D/transphosphatidylase"/>
</dbReference>
<dbReference type="GO" id="GO:0005739">
    <property type="term" value="C:mitochondrion"/>
    <property type="evidence" value="ECO:0007669"/>
    <property type="project" value="TreeGrafter"/>
</dbReference>
<evidence type="ECO:0000256" key="2">
    <source>
        <dbReference type="ARBA" id="ARBA00022963"/>
    </source>
</evidence>
<dbReference type="PANTHER" id="PTHR43856">
    <property type="entry name" value="CARDIOLIPIN HYDROLASE"/>
    <property type="match status" value="1"/>
</dbReference>
<dbReference type="GO" id="GO:0016891">
    <property type="term" value="F:RNA endonuclease activity producing 5'-phosphomonoesters, hydrolytic mechanism"/>
    <property type="evidence" value="ECO:0007669"/>
    <property type="project" value="TreeGrafter"/>
</dbReference>
<keyword evidence="1" id="KW-0378">Hydrolase</keyword>
<evidence type="ECO:0000256" key="6">
    <source>
        <dbReference type="ARBA" id="ARBA00043167"/>
    </source>
</evidence>
<reference evidence="8 9" key="1">
    <citation type="submission" date="2017-07" db="EMBL/GenBank/DDBJ databases">
        <authorList>
            <person name="Talla V."/>
            <person name="Backstrom N."/>
        </authorList>
    </citation>
    <scope>NUCLEOTIDE SEQUENCE [LARGE SCALE GENOMIC DNA]</scope>
</reference>
<dbReference type="PROSITE" id="PS50035">
    <property type="entry name" value="PLD"/>
    <property type="match status" value="1"/>
</dbReference>
<dbReference type="InterPro" id="IPR051406">
    <property type="entry name" value="PLD_domain"/>
</dbReference>
<comment type="similarity">
    <text evidence="4">Belongs to the phospholipase D family. MitoPLD/Zucchini subfamily.</text>
</comment>
<gene>
    <name evidence="8" type="ORF">LSINAPIS_LOCUS15556</name>
</gene>
<dbReference type="EMBL" id="FZQP02007080">
    <property type="protein sequence ID" value="VVD06143.1"/>
    <property type="molecule type" value="Genomic_DNA"/>
</dbReference>
<organism evidence="8 9">
    <name type="scientific">Leptidea sinapis</name>
    <dbReference type="NCBI Taxonomy" id="189913"/>
    <lineage>
        <taxon>Eukaryota</taxon>
        <taxon>Metazoa</taxon>
        <taxon>Ecdysozoa</taxon>
        <taxon>Arthropoda</taxon>
        <taxon>Hexapoda</taxon>
        <taxon>Insecta</taxon>
        <taxon>Pterygota</taxon>
        <taxon>Neoptera</taxon>
        <taxon>Endopterygota</taxon>
        <taxon>Lepidoptera</taxon>
        <taxon>Glossata</taxon>
        <taxon>Ditrysia</taxon>
        <taxon>Papilionoidea</taxon>
        <taxon>Pieridae</taxon>
        <taxon>Dismorphiinae</taxon>
        <taxon>Leptidea</taxon>
    </lineage>
</organism>
<keyword evidence="2" id="KW-0442">Lipid degradation</keyword>
<evidence type="ECO:0000313" key="9">
    <source>
        <dbReference type="Proteomes" id="UP000324832"/>
    </source>
</evidence>
<name>A0A5E4R740_9NEOP</name>
<dbReference type="GO" id="GO:0016042">
    <property type="term" value="P:lipid catabolic process"/>
    <property type="evidence" value="ECO:0007669"/>
    <property type="project" value="UniProtKB-KW"/>
</dbReference>
<proteinExistence type="inferred from homology"/>
<dbReference type="SUPFAM" id="SSF56024">
    <property type="entry name" value="Phospholipase D/nuclease"/>
    <property type="match status" value="1"/>
</dbReference>
<evidence type="ECO:0000256" key="3">
    <source>
        <dbReference type="ARBA" id="ARBA00023098"/>
    </source>
</evidence>
<dbReference type="PANTHER" id="PTHR43856:SF1">
    <property type="entry name" value="MITOCHONDRIAL CARDIOLIPIN HYDROLASE"/>
    <property type="match status" value="1"/>
</dbReference>
<accession>A0A5E4R740</accession>
<dbReference type="AlphaFoldDB" id="A0A5E4R740"/>